<keyword evidence="3" id="KW-1185">Reference proteome</keyword>
<accession>T1HYB8</accession>
<feature type="region of interest" description="Disordered" evidence="1">
    <location>
        <begin position="366"/>
        <end position="411"/>
    </location>
</feature>
<name>T1HYB8_RHOPR</name>
<evidence type="ECO:0000313" key="3">
    <source>
        <dbReference type="Proteomes" id="UP000015103"/>
    </source>
</evidence>
<dbReference type="AlphaFoldDB" id="T1HYB8"/>
<proteinExistence type="predicted"/>
<protein>
    <submittedName>
        <fullName evidence="2">Uncharacterized protein</fullName>
    </submittedName>
</protein>
<dbReference type="EnsemblMetazoa" id="RPRC009038-RA">
    <property type="protein sequence ID" value="RPRC009038-PA"/>
    <property type="gene ID" value="RPRC009038"/>
</dbReference>
<reference evidence="2" key="1">
    <citation type="submission" date="2015-05" db="UniProtKB">
        <authorList>
            <consortium name="EnsemblMetazoa"/>
        </authorList>
    </citation>
    <scope>IDENTIFICATION</scope>
</reference>
<feature type="region of interest" description="Disordered" evidence="1">
    <location>
        <begin position="1"/>
        <end position="32"/>
    </location>
</feature>
<dbReference type="HOGENOM" id="CLU_487742_0_0_1"/>
<feature type="compositionally biased region" description="Acidic residues" evidence="1">
    <location>
        <begin position="13"/>
        <end position="32"/>
    </location>
</feature>
<organism evidence="2 3">
    <name type="scientific">Rhodnius prolixus</name>
    <name type="common">Triatomid bug</name>
    <dbReference type="NCBI Taxonomy" id="13249"/>
    <lineage>
        <taxon>Eukaryota</taxon>
        <taxon>Metazoa</taxon>
        <taxon>Ecdysozoa</taxon>
        <taxon>Arthropoda</taxon>
        <taxon>Hexapoda</taxon>
        <taxon>Insecta</taxon>
        <taxon>Pterygota</taxon>
        <taxon>Neoptera</taxon>
        <taxon>Paraneoptera</taxon>
        <taxon>Hemiptera</taxon>
        <taxon>Heteroptera</taxon>
        <taxon>Panheteroptera</taxon>
        <taxon>Cimicomorpha</taxon>
        <taxon>Reduviidae</taxon>
        <taxon>Triatominae</taxon>
        <taxon>Rhodnius</taxon>
    </lineage>
</organism>
<evidence type="ECO:0000313" key="2">
    <source>
        <dbReference type="EnsemblMetazoa" id="RPRC009038-PA"/>
    </source>
</evidence>
<dbReference type="EMBL" id="ACPB03003030">
    <property type="status" value="NOT_ANNOTATED_CDS"/>
    <property type="molecule type" value="Genomic_DNA"/>
</dbReference>
<evidence type="ECO:0000256" key="1">
    <source>
        <dbReference type="SAM" id="MobiDB-lite"/>
    </source>
</evidence>
<sequence>MKKLQTVASDNSLVDEEATDGESSDEKVYEEESFEVPEFKIIDGDDIKEITDEEKFLSYYKKVLKFLDLPEELTRTSSANILFLKSMIFPKQTSSMTKGKNRLSFGLKQANFDNKIPSSTALEYLLKMHPVQDSQEPHSKLPRKVSFTIVDRPTSGVSKSVVFRQSEKERRLKKLQEALAEFPKQDRLTQLATKKLKQVNVDPNVKESTSKPFRYMPRNYKKQYFQFLKRIPRKGEELSKPKVYPPYNLKTSSVNLEKLGINSRYRLLNRRLIIPGNCRYIQQQFFLKGKKKKKASDLKKKPLTKRAECLRRKFEQIDEFLISRFPPPYSTDSIIFQYFPSLNKIPLVQKHREFIESLKQKSSLPVLTKRKNNNSPSFHKESKSFVPSLPSPLGSKSYSSEERSNTSRKSVGDCMEMYSEKSSSKYEPKGIHFYKKSNLKDDLVINELKPYKNVDNYLMRKLHGKFEDNTCSISTSTLDLCCLEQKSYCPSSAVSTLKETNSEECFRFFSVPIKRRGANLNTDSKIKANISFLPPIKLPDNRESKCSNATIKLPPIKKI</sequence>
<dbReference type="InParanoid" id="T1HYB8"/>
<dbReference type="VEuPathDB" id="VectorBase:RPRC009038"/>
<dbReference type="Proteomes" id="UP000015103">
    <property type="component" value="Unassembled WGS sequence"/>
</dbReference>
<feature type="compositionally biased region" description="Polar residues" evidence="1">
    <location>
        <begin position="1"/>
        <end position="12"/>
    </location>
</feature>